<proteinExistence type="predicted"/>
<protein>
    <recommendedName>
        <fullName evidence="3">Phage regulatory protein CII</fullName>
    </recommendedName>
</protein>
<accession>A0A2N8RZ19</accession>
<dbReference type="OrthoDB" id="6939719at2"/>
<dbReference type="AlphaFoldDB" id="A0A2N8RZ19"/>
<sequence>MSRKDLLPGTGPVLNTRQALYRATRDATGGQNAVALTIGMDPDELNKRVSPTSNRPIHPEFLEEIVAATRDPRLLAALVRPAGAVAYVPAPVPATHAALNALGKLLRAEGDFVASLHEGAADNIWLPHEVEALRYHANRVIGHVLGIVAGAELAMSEARAGGEVAHG</sequence>
<dbReference type="GO" id="GO:0003677">
    <property type="term" value="F:DNA binding"/>
    <property type="evidence" value="ECO:0007669"/>
    <property type="project" value="InterPro"/>
</dbReference>
<dbReference type="Proteomes" id="UP000235925">
    <property type="component" value="Unassembled WGS sequence"/>
</dbReference>
<dbReference type="InterPro" id="IPR009679">
    <property type="entry name" value="Phage_186_CII-like"/>
</dbReference>
<dbReference type="EMBL" id="POUN01000004">
    <property type="protein sequence ID" value="PNF79619.1"/>
    <property type="molecule type" value="Genomic_DNA"/>
</dbReference>
<dbReference type="Pfam" id="PF06892">
    <property type="entry name" value="Phage_CP76"/>
    <property type="match status" value="1"/>
</dbReference>
<dbReference type="RefSeq" id="WP_102825509.1">
    <property type="nucleotide sequence ID" value="NZ_CP139348.1"/>
</dbReference>
<name>A0A2N8RZ19_STUST</name>
<evidence type="ECO:0008006" key="3">
    <source>
        <dbReference type="Google" id="ProtNLM"/>
    </source>
</evidence>
<comment type="caution">
    <text evidence="1">The sequence shown here is derived from an EMBL/GenBank/DDBJ whole genome shotgun (WGS) entry which is preliminary data.</text>
</comment>
<organism evidence="1 2">
    <name type="scientific">Stutzerimonas stutzeri</name>
    <name type="common">Pseudomonas stutzeri</name>
    <dbReference type="NCBI Taxonomy" id="316"/>
    <lineage>
        <taxon>Bacteria</taxon>
        <taxon>Pseudomonadati</taxon>
        <taxon>Pseudomonadota</taxon>
        <taxon>Gammaproteobacteria</taxon>
        <taxon>Pseudomonadales</taxon>
        <taxon>Pseudomonadaceae</taxon>
        <taxon>Stutzerimonas</taxon>
    </lineage>
</organism>
<evidence type="ECO:0000313" key="2">
    <source>
        <dbReference type="Proteomes" id="UP000235925"/>
    </source>
</evidence>
<evidence type="ECO:0000313" key="1">
    <source>
        <dbReference type="EMBL" id="PNF79619.1"/>
    </source>
</evidence>
<gene>
    <name evidence="1" type="ORF">CXK92_13300</name>
</gene>
<reference evidence="1 2" key="1">
    <citation type="submission" date="2018-01" db="EMBL/GenBank/DDBJ databases">
        <title>Denitrification phenotypes of diverse strains of Pseudomonas stutzeri.</title>
        <authorList>
            <person name="Milligan D.A."/>
            <person name="Bergaust L."/>
            <person name="Bakken L.R."/>
            <person name="Frostegard A."/>
        </authorList>
    </citation>
    <scope>NUCLEOTIDE SEQUENCE [LARGE SCALE GENOMIC DNA]</scope>
    <source>
        <strain evidence="1 2">KC</strain>
    </source>
</reference>